<dbReference type="RefSeq" id="WP_285740070.1">
    <property type="nucleotide sequence ID" value="NZ_BSSA01000035.1"/>
</dbReference>
<dbReference type="InterPro" id="IPR036162">
    <property type="entry name" value="Resolvase-like_N_sf"/>
</dbReference>
<evidence type="ECO:0000313" key="2">
    <source>
        <dbReference type="Proteomes" id="UP001165041"/>
    </source>
</evidence>
<organism evidence="1 2">
    <name type="scientific">Kitasatospora phosalacinea</name>
    <dbReference type="NCBI Taxonomy" id="2065"/>
    <lineage>
        <taxon>Bacteria</taxon>
        <taxon>Bacillati</taxon>
        <taxon>Actinomycetota</taxon>
        <taxon>Actinomycetes</taxon>
        <taxon>Kitasatosporales</taxon>
        <taxon>Streptomycetaceae</taxon>
        <taxon>Kitasatospora</taxon>
    </lineage>
</organism>
<dbReference type="EMBL" id="BSSA01000035">
    <property type="protein sequence ID" value="GLW74488.1"/>
    <property type="molecule type" value="Genomic_DNA"/>
</dbReference>
<reference evidence="1" key="1">
    <citation type="submission" date="2023-02" db="EMBL/GenBank/DDBJ databases">
        <title>Kitasatospora phosalacinea NBRC 14627.</title>
        <authorList>
            <person name="Ichikawa N."/>
            <person name="Sato H."/>
            <person name="Tonouchi N."/>
        </authorList>
    </citation>
    <scope>NUCLEOTIDE SEQUENCE</scope>
    <source>
        <strain evidence="1">NBRC 14627</strain>
    </source>
</reference>
<dbReference type="GO" id="GO:0000150">
    <property type="term" value="F:DNA strand exchange activity"/>
    <property type="evidence" value="ECO:0007669"/>
    <property type="project" value="InterPro"/>
</dbReference>
<dbReference type="Gene3D" id="3.40.50.1390">
    <property type="entry name" value="Resolvase, N-terminal catalytic domain"/>
    <property type="match status" value="1"/>
</dbReference>
<gene>
    <name evidence="1" type="ORF">Kpho02_67860</name>
</gene>
<name>A0A9W6QGE6_9ACTN</name>
<sequence>MTDDFQPATGKTPPPAARAAVAYLDADLDVTSADLALRWCRLRASAEGWTLTRVITDPDPVHTADAEREGWREVVRLAASGALAGVITVNRSTLARCATDWDRVVAELAAHGTRLTTVRAHDLPVPAPGSL</sequence>
<dbReference type="Proteomes" id="UP001165041">
    <property type="component" value="Unassembled WGS sequence"/>
</dbReference>
<comment type="caution">
    <text evidence="1">The sequence shown here is derived from an EMBL/GenBank/DDBJ whole genome shotgun (WGS) entry which is preliminary data.</text>
</comment>
<dbReference type="AlphaFoldDB" id="A0A9W6QGE6"/>
<protein>
    <submittedName>
        <fullName evidence="1">Uncharacterized protein</fullName>
    </submittedName>
</protein>
<dbReference type="GO" id="GO:0003677">
    <property type="term" value="F:DNA binding"/>
    <property type="evidence" value="ECO:0007669"/>
    <property type="project" value="InterPro"/>
</dbReference>
<evidence type="ECO:0000313" key="1">
    <source>
        <dbReference type="EMBL" id="GLW74488.1"/>
    </source>
</evidence>
<accession>A0A9W6QGE6</accession>
<dbReference type="SUPFAM" id="SSF53041">
    <property type="entry name" value="Resolvase-like"/>
    <property type="match status" value="1"/>
</dbReference>
<proteinExistence type="predicted"/>